<accession>A0ABR8Y8F9</accession>
<keyword evidence="7 13" id="KW-0808">Transferase</keyword>
<keyword evidence="6 13" id="KW-0441">Lipid A biosynthesis</keyword>
<evidence type="ECO:0000256" key="10">
    <source>
        <dbReference type="ARBA" id="ARBA00022840"/>
    </source>
</evidence>
<evidence type="ECO:0000256" key="7">
    <source>
        <dbReference type="ARBA" id="ARBA00022679"/>
    </source>
</evidence>
<proteinExistence type="inferred from homology"/>
<feature type="binding site" evidence="13">
    <location>
        <begin position="53"/>
        <end position="60"/>
    </location>
    <ligand>
        <name>ATP</name>
        <dbReference type="ChEBI" id="CHEBI:30616"/>
    </ligand>
</feature>
<evidence type="ECO:0000313" key="15">
    <source>
        <dbReference type="Proteomes" id="UP000620874"/>
    </source>
</evidence>
<dbReference type="EMBL" id="JACSPP010000020">
    <property type="protein sequence ID" value="MBD8040437.1"/>
    <property type="molecule type" value="Genomic_DNA"/>
</dbReference>
<comment type="similarity">
    <text evidence="13">Belongs to the LpxK family.</text>
</comment>
<dbReference type="InterPro" id="IPR027417">
    <property type="entry name" value="P-loop_NTPase"/>
</dbReference>
<dbReference type="PANTHER" id="PTHR42724">
    <property type="entry name" value="TETRAACYLDISACCHARIDE 4'-KINASE"/>
    <property type="match status" value="1"/>
</dbReference>
<evidence type="ECO:0000256" key="6">
    <source>
        <dbReference type="ARBA" id="ARBA00022556"/>
    </source>
</evidence>
<dbReference type="GO" id="GO:0009029">
    <property type="term" value="F:lipid-A 4'-kinase activity"/>
    <property type="evidence" value="ECO:0007669"/>
    <property type="project" value="UniProtKB-EC"/>
</dbReference>
<dbReference type="Pfam" id="PF02606">
    <property type="entry name" value="LpxK"/>
    <property type="match status" value="1"/>
</dbReference>
<evidence type="ECO:0000256" key="9">
    <source>
        <dbReference type="ARBA" id="ARBA00022777"/>
    </source>
</evidence>
<keyword evidence="8 13" id="KW-0547">Nucleotide-binding</keyword>
<comment type="catalytic activity">
    <reaction evidence="13">
        <text>a lipid A disaccharide + ATP = a lipid IVA + ADP + H(+)</text>
        <dbReference type="Rhea" id="RHEA:67840"/>
        <dbReference type="ChEBI" id="CHEBI:15378"/>
        <dbReference type="ChEBI" id="CHEBI:30616"/>
        <dbReference type="ChEBI" id="CHEBI:176343"/>
        <dbReference type="ChEBI" id="CHEBI:176425"/>
        <dbReference type="ChEBI" id="CHEBI:456216"/>
        <dbReference type="EC" id="2.7.1.130"/>
    </reaction>
</comment>
<evidence type="ECO:0000256" key="8">
    <source>
        <dbReference type="ARBA" id="ARBA00022741"/>
    </source>
</evidence>
<dbReference type="PANTHER" id="PTHR42724:SF1">
    <property type="entry name" value="TETRAACYLDISACCHARIDE 4'-KINASE, MITOCHONDRIAL-RELATED"/>
    <property type="match status" value="1"/>
</dbReference>
<dbReference type="SUPFAM" id="SSF52540">
    <property type="entry name" value="P-loop containing nucleoside triphosphate hydrolases"/>
    <property type="match status" value="1"/>
</dbReference>
<sequence length="371" mass="42239">MHNKPNDIQIYRSLLPLAWLYGVGVRLRNSLFNRGVLHSHTFSVPVICIGNLTVGGTGKTPHTEYLIRLLHREWQVAVLSRGYKRKSKGFVLGNPETPIEEIGDEPYQMLHKFPDIYVAVDRDRCHGIRLLTDGHTAPGTRVILLDDAFQHRYVNAGVTILLIDYHRLITRDALLPAGRLREPVSGKVRADILIVTKCPPGLDTDIRNAIRKELAPLPRQELFFTTLAYGKLQPLFVEAPERNLESVRTDEYILLLTGIASPAPLIKKLSEYSPHIVPLTFPDHHAFDASDIQCIKDRFGKLPEKKRFIVTTEKDAARLIGHPDMDKDLIPYIYVLPITVEFLDEEEKEMFNQNIIEYVRKNTRNSSLSEG</sequence>
<comment type="function">
    <text evidence="1 13">Transfers the gamma-phosphate of ATP to the 4'-position of a tetraacyldisaccharide 1-phosphate intermediate (termed DS-1-P) to form tetraacyldisaccharide 1,4'-bis-phosphate (lipid IVA).</text>
</comment>
<evidence type="ECO:0000313" key="14">
    <source>
        <dbReference type="EMBL" id="MBD8040437.1"/>
    </source>
</evidence>
<evidence type="ECO:0000256" key="2">
    <source>
        <dbReference type="ARBA" id="ARBA00004870"/>
    </source>
</evidence>
<keyword evidence="5 13" id="KW-0444">Lipid biosynthesis</keyword>
<evidence type="ECO:0000256" key="1">
    <source>
        <dbReference type="ARBA" id="ARBA00002274"/>
    </source>
</evidence>
<evidence type="ECO:0000256" key="4">
    <source>
        <dbReference type="ARBA" id="ARBA00016436"/>
    </source>
</evidence>
<evidence type="ECO:0000256" key="12">
    <source>
        <dbReference type="ARBA" id="ARBA00029757"/>
    </source>
</evidence>
<dbReference type="HAMAP" id="MF_00409">
    <property type="entry name" value="LpxK"/>
    <property type="match status" value="1"/>
</dbReference>
<dbReference type="Proteomes" id="UP000620874">
    <property type="component" value="Unassembled WGS sequence"/>
</dbReference>
<evidence type="ECO:0000256" key="13">
    <source>
        <dbReference type="HAMAP-Rule" id="MF_00409"/>
    </source>
</evidence>
<keyword evidence="15" id="KW-1185">Reference proteome</keyword>
<reference evidence="14 15" key="1">
    <citation type="submission" date="2020-08" db="EMBL/GenBank/DDBJ databases">
        <title>A Genomic Blueprint of the Chicken Gut Microbiome.</title>
        <authorList>
            <person name="Gilroy R."/>
            <person name="Ravi A."/>
            <person name="Getino M."/>
            <person name="Pursley I."/>
            <person name="Horton D.L."/>
            <person name="Alikhan N.-F."/>
            <person name="Baker D."/>
            <person name="Gharbi K."/>
            <person name="Hall N."/>
            <person name="Watson M."/>
            <person name="Adriaenssens E.M."/>
            <person name="Foster-Nyarko E."/>
            <person name="Jarju S."/>
            <person name="Secka A."/>
            <person name="Antonio M."/>
            <person name="Oren A."/>
            <person name="Chaudhuri R."/>
            <person name="La Ragione R.M."/>
            <person name="Hildebrand F."/>
            <person name="Pallen M.J."/>
        </authorList>
    </citation>
    <scope>NUCLEOTIDE SEQUENCE [LARGE SCALE GENOMIC DNA]</scope>
    <source>
        <strain evidence="14 15">Sa1CVN1</strain>
    </source>
</reference>
<gene>
    <name evidence="13 14" type="primary">lpxK</name>
    <name evidence="14" type="ORF">H9625_08310</name>
</gene>
<name>A0ABR8Y8F9_9BACT</name>
<keyword evidence="10 13" id="KW-0067">ATP-binding</keyword>
<protein>
    <recommendedName>
        <fullName evidence="4 13">Tetraacyldisaccharide 4'-kinase</fullName>
        <ecNumber evidence="3 13">2.7.1.130</ecNumber>
    </recommendedName>
    <alternativeName>
        <fullName evidence="12 13">Lipid A 4'-kinase</fullName>
    </alternativeName>
</protein>
<keyword evidence="9 13" id="KW-0418">Kinase</keyword>
<evidence type="ECO:0000256" key="3">
    <source>
        <dbReference type="ARBA" id="ARBA00012071"/>
    </source>
</evidence>
<dbReference type="NCBIfam" id="TIGR00682">
    <property type="entry name" value="lpxK"/>
    <property type="match status" value="1"/>
</dbReference>
<dbReference type="RefSeq" id="WP_191763866.1">
    <property type="nucleotide sequence ID" value="NZ_JACSPP010000020.1"/>
</dbReference>
<dbReference type="InterPro" id="IPR003758">
    <property type="entry name" value="LpxK"/>
</dbReference>
<comment type="pathway">
    <text evidence="2 13">Glycolipid biosynthesis; lipid IV(A) biosynthesis; lipid IV(A) from (3R)-3-hydroxytetradecanoyl-[acyl-carrier-protein] and UDP-N-acetyl-alpha-D-glucosamine: step 6/6.</text>
</comment>
<keyword evidence="11 13" id="KW-0443">Lipid metabolism</keyword>
<organism evidence="14 15">
    <name type="scientific">Phocaeicola intestinalis</name>
    <dbReference type="NCBI Taxonomy" id="2762212"/>
    <lineage>
        <taxon>Bacteria</taxon>
        <taxon>Pseudomonadati</taxon>
        <taxon>Bacteroidota</taxon>
        <taxon>Bacteroidia</taxon>
        <taxon>Bacteroidales</taxon>
        <taxon>Bacteroidaceae</taxon>
        <taxon>Phocaeicola</taxon>
    </lineage>
</organism>
<comment type="caution">
    <text evidence="14">The sequence shown here is derived from an EMBL/GenBank/DDBJ whole genome shotgun (WGS) entry which is preliminary data.</text>
</comment>
<evidence type="ECO:0000256" key="11">
    <source>
        <dbReference type="ARBA" id="ARBA00023098"/>
    </source>
</evidence>
<dbReference type="EC" id="2.7.1.130" evidence="3 13"/>
<evidence type="ECO:0000256" key="5">
    <source>
        <dbReference type="ARBA" id="ARBA00022516"/>
    </source>
</evidence>